<keyword evidence="4" id="KW-0378">Hydrolase</keyword>
<dbReference type="PANTHER" id="PTHR43226">
    <property type="entry name" value="XAA-PRO AMINOPEPTIDASE 3"/>
    <property type="match status" value="1"/>
</dbReference>
<comment type="cofactor">
    <cofactor evidence="1">
        <name>Mn(2+)</name>
        <dbReference type="ChEBI" id="CHEBI:29035"/>
    </cofactor>
</comment>
<dbReference type="CDD" id="cd01087">
    <property type="entry name" value="Prolidase"/>
    <property type="match status" value="1"/>
</dbReference>
<dbReference type="GO" id="GO:0030145">
    <property type="term" value="F:manganese ion binding"/>
    <property type="evidence" value="ECO:0007669"/>
    <property type="project" value="InterPro"/>
</dbReference>
<dbReference type="SMART" id="SM01011">
    <property type="entry name" value="AMP_N"/>
    <property type="match status" value="1"/>
</dbReference>
<dbReference type="InterPro" id="IPR007865">
    <property type="entry name" value="Aminopep_P_N"/>
</dbReference>
<name>A0AA38ICE4_9CUCU</name>
<evidence type="ECO:0000313" key="7">
    <source>
        <dbReference type="EMBL" id="KAJ3651342.1"/>
    </source>
</evidence>
<reference evidence="7" key="1">
    <citation type="journal article" date="2023" name="G3 (Bethesda)">
        <title>Whole genome assemblies of Zophobas morio and Tenebrio molitor.</title>
        <authorList>
            <person name="Kaur S."/>
            <person name="Stinson S.A."/>
            <person name="diCenzo G.C."/>
        </authorList>
    </citation>
    <scope>NUCLEOTIDE SEQUENCE</scope>
    <source>
        <strain evidence="7">QUZm001</strain>
    </source>
</reference>
<sequence>MFATKKKLIFNIFHKSDVFRPYCQKATKGKYQLNKKFATKTYGQPTHETHPQLVKKDEITPFVKKSEFESRRQKLIEQIATYVRERNPEIKQHLVVIPSASKQYMSDKIPYFFRQNSDFLYLTGCLEPDSCLVLTATDTPSQHCSVLFMRRKDDHSELWDGPRTGPDCAPNLFGVDQSLPADELENYLQSYVRSNKTSTLWYDYMNPVQTEVHKIMCDYLNYMGKKMWESPKVFVHRQRLIKSPAEIALMQKSCDVASEAIVRTIQASYPGINESQIFAKVDYECRVQGAEYLAYPPVVAGGSRANIIHYINNNQVVQNGDMVLMDAGCELHGYSSDITRTWPINGKFSPHQREVYEVVLDVQKQLIKECETFPTLDSLFDTMCALLGKGLQQIGLIPKILTSQALIKAAYQFCPHHVSHYLGMDVHDTPLITRNIKVRPGMVVTVEPGVYINNKQTQLPKEYQGLGIRIEDDVLITEDGPVVLTRNCPKEVTDIEHIAGHGRS</sequence>
<dbReference type="GO" id="GO:0005739">
    <property type="term" value="C:mitochondrion"/>
    <property type="evidence" value="ECO:0007669"/>
    <property type="project" value="TreeGrafter"/>
</dbReference>
<dbReference type="InterPro" id="IPR001714">
    <property type="entry name" value="Pept_M24_MAP"/>
</dbReference>
<dbReference type="FunFam" id="3.90.230.10:FF:000002">
    <property type="entry name" value="Xaa-Pro aminopeptidase 3"/>
    <property type="match status" value="1"/>
</dbReference>
<evidence type="ECO:0000259" key="6">
    <source>
        <dbReference type="SMART" id="SM01011"/>
    </source>
</evidence>
<keyword evidence="8" id="KW-1185">Reference proteome</keyword>
<dbReference type="GO" id="GO:0006508">
    <property type="term" value="P:proteolysis"/>
    <property type="evidence" value="ECO:0007669"/>
    <property type="project" value="TreeGrafter"/>
</dbReference>
<dbReference type="PANTHER" id="PTHR43226:SF4">
    <property type="entry name" value="XAA-PRO AMINOPEPTIDASE 3"/>
    <property type="match status" value="1"/>
</dbReference>
<comment type="similarity">
    <text evidence="2">Belongs to the peptidase M24B family.</text>
</comment>
<dbReference type="Proteomes" id="UP001168821">
    <property type="component" value="Unassembled WGS sequence"/>
</dbReference>
<feature type="domain" description="Aminopeptidase P N-terminal" evidence="6">
    <location>
        <begin position="63"/>
        <end position="211"/>
    </location>
</feature>
<evidence type="ECO:0000313" key="8">
    <source>
        <dbReference type="Proteomes" id="UP001168821"/>
    </source>
</evidence>
<dbReference type="GO" id="GO:0070006">
    <property type="term" value="F:metalloaminopeptidase activity"/>
    <property type="evidence" value="ECO:0007669"/>
    <property type="project" value="InterPro"/>
</dbReference>
<evidence type="ECO:0000256" key="1">
    <source>
        <dbReference type="ARBA" id="ARBA00001936"/>
    </source>
</evidence>
<dbReference type="Gene3D" id="3.90.230.10">
    <property type="entry name" value="Creatinase/methionine aminopeptidase superfamily"/>
    <property type="match status" value="1"/>
</dbReference>
<evidence type="ECO:0000256" key="3">
    <source>
        <dbReference type="ARBA" id="ARBA00022723"/>
    </source>
</evidence>
<proteinExistence type="inferred from homology"/>
<dbReference type="InterPro" id="IPR036005">
    <property type="entry name" value="Creatinase/aminopeptidase-like"/>
</dbReference>
<protein>
    <recommendedName>
        <fullName evidence="6">Aminopeptidase P N-terminal domain-containing protein</fullName>
    </recommendedName>
</protein>
<comment type="caution">
    <text evidence="7">The sequence shown here is derived from an EMBL/GenBank/DDBJ whole genome shotgun (WGS) entry which is preliminary data.</text>
</comment>
<dbReference type="InterPro" id="IPR000994">
    <property type="entry name" value="Pept_M24"/>
</dbReference>
<dbReference type="InterPro" id="IPR052433">
    <property type="entry name" value="X-Pro_dipept-like"/>
</dbReference>
<dbReference type="Gene3D" id="3.40.350.10">
    <property type="entry name" value="Creatinase/prolidase N-terminal domain"/>
    <property type="match status" value="1"/>
</dbReference>
<accession>A0AA38ICE4</accession>
<dbReference type="SUPFAM" id="SSF55920">
    <property type="entry name" value="Creatinase/aminopeptidase"/>
    <property type="match status" value="1"/>
</dbReference>
<gene>
    <name evidence="7" type="ORF">Zmor_017391</name>
</gene>
<evidence type="ECO:0000256" key="2">
    <source>
        <dbReference type="ARBA" id="ARBA00008766"/>
    </source>
</evidence>
<keyword evidence="5" id="KW-0464">Manganese</keyword>
<dbReference type="PRINTS" id="PR00599">
    <property type="entry name" value="MAPEPTIDASE"/>
</dbReference>
<dbReference type="SUPFAM" id="SSF53092">
    <property type="entry name" value="Creatinase/prolidase N-terminal domain"/>
    <property type="match status" value="1"/>
</dbReference>
<dbReference type="AlphaFoldDB" id="A0AA38ICE4"/>
<evidence type="ECO:0000256" key="4">
    <source>
        <dbReference type="ARBA" id="ARBA00022801"/>
    </source>
</evidence>
<organism evidence="7 8">
    <name type="scientific">Zophobas morio</name>
    <dbReference type="NCBI Taxonomy" id="2755281"/>
    <lineage>
        <taxon>Eukaryota</taxon>
        <taxon>Metazoa</taxon>
        <taxon>Ecdysozoa</taxon>
        <taxon>Arthropoda</taxon>
        <taxon>Hexapoda</taxon>
        <taxon>Insecta</taxon>
        <taxon>Pterygota</taxon>
        <taxon>Neoptera</taxon>
        <taxon>Endopterygota</taxon>
        <taxon>Coleoptera</taxon>
        <taxon>Polyphaga</taxon>
        <taxon>Cucujiformia</taxon>
        <taxon>Tenebrionidae</taxon>
        <taxon>Zophobas</taxon>
    </lineage>
</organism>
<evidence type="ECO:0000256" key="5">
    <source>
        <dbReference type="ARBA" id="ARBA00023211"/>
    </source>
</evidence>
<dbReference type="Pfam" id="PF05195">
    <property type="entry name" value="AMP_N"/>
    <property type="match status" value="1"/>
</dbReference>
<keyword evidence="3" id="KW-0479">Metal-binding</keyword>
<dbReference type="Pfam" id="PF00557">
    <property type="entry name" value="Peptidase_M24"/>
    <property type="match status" value="1"/>
</dbReference>
<dbReference type="InterPro" id="IPR029149">
    <property type="entry name" value="Creatin/AminoP/Spt16_N"/>
</dbReference>
<dbReference type="EMBL" id="JALNTZ010000005">
    <property type="protein sequence ID" value="KAJ3651342.1"/>
    <property type="molecule type" value="Genomic_DNA"/>
</dbReference>